<comment type="cofactor">
    <cofactor evidence="6">
        <name>Zn(2+)</name>
        <dbReference type="ChEBI" id="CHEBI:29105"/>
    </cofactor>
</comment>
<feature type="region of interest" description="RNA binding" evidence="6">
    <location>
        <begin position="591"/>
        <end position="597"/>
    </location>
</feature>
<sequence length="734" mass="82026">MSVTRNRRISLGSPKDLKEVKFFDEEPIPDVPPKGARVKVCYAGVCLTDREVTNTKQARVTNGIKDTSLFPGYEVSGVVESFGSECTPDEYDLKIGDKVIVWPTDEMCSHGYADYVAVPTLHFLVKIPDTLSMHVASILPAGATWALSAVLQARPIVEAFSQSKGFCNILIVGAGGLGLWLLKLAKHFLVSHNDRASHLVVTEILSTSVPIPEFEEYLIMRTKDVARTGVNVVFDFVTSPRTVTRSLKCLAEGGVLFVGGLSGLDVQLPIKLVAKNRLAIMGVTRSSSSYRCQKLKDERFWRFATQRQLSILQRQKLNSGFGIAVETSRFLSSIEFYLHVRDPSSLCCGTGAWLRSKPRSNGILPEQLLAIDCRILLCNTYHLGHRPGHERVRKAGGLHKMINWPRSILTDSGGFQMVSLSKLMSVDEQGVNFESPHTGEQMSLPPEMSIEIQQALDADIMMQLDHVVHVLTTGGIVEEAMQRSIRWLDRCEKAHTRPDQALFPIVQGGLNLELRKKCVEEMAKRAKVALRLVFFISFVKAKQRLPVEQVLFHVGIAIGGLSGGEEKSQFWRVAATCCDALPPHLPRYVMGVGFPVDLVICSLLGADMFDCVYPTRTARFGTAMVRRGGLLHLNQKQFADDFTPIEKDCDCHTCRTYTRAYVHMVMNKETIGCHLLSIHNIRHQLRLMEDVREAIDSGKVQQFLDEFLGNYYQKEPVPEWVRDAVAFMGYELSL</sequence>
<keyword evidence="1 6" id="KW-0328">Glycosyltransferase</keyword>
<keyword evidence="4 6" id="KW-0479">Metal-binding</keyword>
<dbReference type="AlphaFoldDB" id="A0A0D6M7H8"/>
<keyword evidence="5 6" id="KW-0862">Zinc</keyword>
<evidence type="ECO:0000256" key="1">
    <source>
        <dbReference type="ARBA" id="ARBA00022676"/>
    </source>
</evidence>
<dbReference type="InterPro" id="IPR013154">
    <property type="entry name" value="ADH-like_N"/>
</dbReference>
<dbReference type="GO" id="GO:0016491">
    <property type="term" value="F:oxidoreductase activity"/>
    <property type="evidence" value="ECO:0007669"/>
    <property type="project" value="InterPro"/>
</dbReference>
<dbReference type="SMART" id="SM00829">
    <property type="entry name" value="PKS_ER"/>
    <property type="match status" value="1"/>
</dbReference>
<dbReference type="GO" id="GO:0046872">
    <property type="term" value="F:metal ion binding"/>
    <property type="evidence" value="ECO:0007669"/>
    <property type="project" value="UniProtKB-KW"/>
</dbReference>
<protein>
    <recommendedName>
        <fullName evidence="6">Queuine tRNA-ribosyltransferase catalytic subunit 1</fullName>
        <ecNumber evidence="6">2.4.2.64</ecNumber>
    </recommendedName>
    <alternativeName>
        <fullName evidence="6">Guanine insertion enzyme</fullName>
    </alternativeName>
    <alternativeName>
        <fullName evidence="6">tRNA-guanine transglycosylase</fullName>
    </alternativeName>
</protein>
<comment type="subunit">
    <text evidence="6">Heterodimer of a catalytic subunit and an accessory subunit.</text>
</comment>
<dbReference type="InterPro" id="IPR020843">
    <property type="entry name" value="ER"/>
</dbReference>
<comment type="subcellular location">
    <subcellularLocation>
        <location evidence="6">Cytoplasm</location>
    </subcellularLocation>
</comment>
<evidence type="ECO:0000256" key="6">
    <source>
        <dbReference type="HAMAP-Rule" id="MF_03218"/>
    </source>
</evidence>
<evidence type="ECO:0000259" key="7">
    <source>
        <dbReference type="SMART" id="SM00829"/>
    </source>
</evidence>
<comment type="catalytic activity">
    <reaction evidence="6">
        <text>guanosine(34) in tRNA + queuine = queuosine(34) in tRNA + guanine</text>
        <dbReference type="Rhea" id="RHEA:16633"/>
        <dbReference type="Rhea" id="RHEA-COMP:10341"/>
        <dbReference type="Rhea" id="RHEA-COMP:18571"/>
        <dbReference type="ChEBI" id="CHEBI:16235"/>
        <dbReference type="ChEBI" id="CHEBI:17433"/>
        <dbReference type="ChEBI" id="CHEBI:74269"/>
        <dbReference type="ChEBI" id="CHEBI:194431"/>
        <dbReference type="EC" id="2.4.2.64"/>
    </reaction>
</comment>
<feature type="binding site" evidence="6">
    <location>
        <position position="651"/>
    </location>
    <ligand>
        <name>Zn(2+)</name>
        <dbReference type="ChEBI" id="CHEBI:29105"/>
    </ligand>
</feature>
<reference evidence="8 9" key="1">
    <citation type="submission" date="2013-05" db="EMBL/GenBank/DDBJ databases">
        <title>Draft genome of the parasitic nematode Anyclostoma ceylanicum.</title>
        <authorList>
            <person name="Mitreva M."/>
        </authorList>
    </citation>
    <scope>NUCLEOTIDE SEQUENCE [LARGE SCALE GENOMIC DNA]</scope>
</reference>
<dbReference type="GO" id="GO:0008479">
    <property type="term" value="F:tRNA-guanosine(34) queuine transglycosylase activity"/>
    <property type="evidence" value="ECO:0007669"/>
    <property type="project" value="UniProtKB-UniRule"/>
</dbReference>
<feature type="binding site" evidence="6">
    <location>
        <position position="507"/>
    </location>
    <ligand>
        <name>substrate</name>
    </ligand>
</feature>
<dbReference type="Pfam" id="PF00107">
    <property type="entry name" value="ADH_zinc_N"/>
    <property type="match status" value="1"/>
</dbReference>
<proteinExistence type="inferred from homology"/>
<evidence type="ECO:0000313" key="8">
    <source>
        <dbReference type="EMBL" id="EPB80119.1"/>
    </source>
</evidence>
<evidence type="ECO:0000256" key="3">
    <source>
        <dbReference type="ARBA" id="ARBA00022694"/>
    </source>
</evidence>
<dbReference type="Pfam" id="PF08240">
    <property type="entry name" value="ADH_N"/>
    <property type="match status" value="1"/>
</dbReference>
<feature type="binding site" evidence="6">
    <location>
        <position position="560"/>
    </location>
    <ligand>
        <name>substrate</name>
    </ligand>
</feature>
<dbReference type="GO" id="GO:0006400">
    <property type="term" value="P:tRNA modification"/>
    <property type="evidence" value="ECO:0007669"/>
    <property type="project" value="InterPro"/>
</dbReference>
<feature type="binding site" evidence="6">
    <location>
        <position position="654"/>
    </location>
    <ligand>
        <name>Zn(2+)</name>
        <dbReference type="ChEBI" id="CHEBI:29105"/>
    </ligand>
</feature>
<keyword evidence="3 6" id="KW-0819">tRNA processing</keyword>
<dbReference type="NCBIfam" id="TIGR00449">
    <property type="entry name" value="tgt_general"/>
    <property type="match status" value="2"/>
</dbReference>
<dbReference type="GO" id="GO:0005829">
    <property type="term" value="C:cytosol"/>
    <property type="evidence" value="ECO:0007669"/>
    <property type="project" value="TreeGrafter"/>
</dbReference>
<gene>
    <name evidence="8" type="ORF">ANCCEY_00807</name>
</gene>
<dbReference type="Gene3D" id="3.90.180.10">
    <property type="entry name" value="Medium-chain alcohol dehydrogenases, catalytic domain"/>
    <property type="match status" value="1"/>
</dbReference>
<feature type="binding site" evidence="6">
    <location>
        <begin position="411"/>
        <end position="415"/>
    </location>
    <ligand>
        <name>substrate</name>
    </ligand>
</feature>
<dbReference type="Proteomes" id="UP000054495">
    <property type="component" value="Unassembled WGS sequence"/>
</dbReference>
<dbReference type="SUPFAM" id="SSF50129">
    <property type="entry name" value="GroES-like"/>
    <property type="match status" value="1"/>
</dbReference>
<dbReference type="InterPro" id="IPR011032">
    <property type="entry name" value="GroES-like_sf"/>
</dbReference>
<keyword evidence="6" id="KW-0963">Cytoplasm</keyword>
<feature type="region of interest" description="RNA binding; important for wobble base 34 recognition" evidence="6">
    <location>
        <begin position="615"/>
        <end position="619"/>
    </location>
</feature>
<evidence type="ECO:0000256" key="4">
    <source>
        <dbReference type="ARBA" id="ARBA00022723"/>
    </source>
</evidence>
<evidence type="ECO:0000313" key="9">
    <source>
        <dbReference type="Proteomes" id="UP000054495"/>
    </source>
</evidence>
<organism evidence="8 9">
    <name type="scientific">Ancylostoma ceylanicum</name>
    <dbReference type="NCBI Taxonomy" id="53326"/>
    <lineage>
        <taxon>Eukaryota</taxon>
        <taxon>Metazoa</taxon>
        <taxon>Ecdysozoa</taxon>
        <taxon>Nematoda</taxon>
        <taxon>Chromadorea</taxon>
        <taxon>Rhabditida</taxon>
        <taxon>Rhabditina</taxon>
        <taxon>Rhabditomorpha</taxon>
        <taxon>Strongyloidea</taxon>
        <taxon>Ancylostomatidae</taxon>
        <taxon>Ancylostomatinae</taxon>
        <taxon>Ancylostoma</taxon>
    </lineage>
</organism>
<dbReference type="HAMAP" id="MF_00168">
    <property type="entry name" value="Q_tRNA_Tgt"/>
    <property type="match status" value="1"/>
</dbReference>
<dbReference type="EC" id="2.4.2.64" evidence="6"/>
<evidence type="ECO:0000256" key="2">
    <source>
        <dbReference type="ARBA" id="ARBA00022679"/>
    </source>
</evidence>
<dbReference type="Gene3D" id="3.20.20.105">
    <property type="entry name" value="Queuine tRNA-ribosyltransferase-like"/>
    <property type="match status" value="1"/>
</dbReference>
<dbReference type="InterPro" id="IPR036291">
    <property type="entry name" value="NAD(P)-bd_dom_sf"/>
</dbReference>
<dbReference type="InterPro" id="IPR036511">
    <property type="entry name" value="TGT-like_sf"/>
</dbReference>
<feature type="active site" description="Nucleophile" evidence="6">
    <location>
        <position position="610"/>
    </location>
</feature>
<feature type="active site" description="Proton acceptor" evidence="6">
    <location>
        <position position="411"/>
    </location>
</feature>
<feature type="domain" description="Enoyl reductase (ER)" evidence="7">
    <location>
        <begin position="15"/>
        <end position="338"/>
    </location>
</feature>
<dbReference type="PANTHER" id="PTHR43530:SF1">
    <property type="entry name" value="QUEUINE TRNA-RIBOSYLTRANSFERASE CATALYTIC SUBUNIT 1"/>
    <property type="match status" value="1"/>
</dbReference>
<dbReference type="InterPro" id="IPR013149">
    <property type="entry name" value="ADH-like_C"/>
</dbReference>
<dbReference type="SUPFAM" id="SSF51735">
    <property type="entry name" value="NAD(P)-binding Rossmann-fold domains"/>
    <property type="match status" value="1"/>
</dbReference>
<dbReference type="InterPro" id="IPR002616">
    <property type="entry name" value="tRNA_ribo_trans-like"/>
</dbReference>
<comment type="similarity">
    <text evidence="6">Belongs to the queuine tRNA-ribosyltransferase family.</text>
</comment>
<accession>A0A0D6M7H8</accession>
<evidence type="ECO:0000256" key="5">
    <source>
        <dbReference type="ARBA" id="ARBA00022833"/>
    </source>
</evidence>
<comment type="function">
    <text evidence="6">Catalytic subunit of the queuine tRNA-ribosyltransferase (TGT) that catalyzes the base-exchange of a guanine (G) residue with queuine (Q) at position 34 (anticodon wobble position) in tRNAs with GU(N) anticodons (tRNA-Asp, -Asn, -His and -Tyr), resulting in the hypermodified nucleoside queuosine (7-(((4,5-cis-dihydroxy-2-cyclopenten-1-yl)amino)methyl)-7-deazaguanosine). Catalysis occurs through a double-displacement mechanism. The nucleophile active site attacks the C1' of nucleotide 34 to detach the guanine base from the RNA, forming a covalent enzyme-RNA intermediate. The proton acceptor active site deprotonates the incoming queuine, allowing a nucleophilic attack on the C1' of the ribose to form the product.</text>
</comment>
<dbReference type="EMBL" id="KE124784">
    <property type="protein sequence ID" value="EPB80119.1"/>
    <property type="molecule type" value="Genomic_DNA"/>
</dbReference>
<dbReference type="InterPro" id="IPR004803">
    <property type="entry name" value="TGT"/>
</dbReference>
<dbReference type="Pfam" id="PF01702">
    <property type="entry name" value="TGT"/>
    <property type="match status" value="1"/>
</dbReference>
<name>A0A0D6M7H8_9BILA</name>
<feature type="binding site" evidence="6">
    <location>
        <position position="465"/>
    </location>
    <ligand>
        <name>substrate</name>
    </ligand>
</feature>
<dbReference type="Gene3D" id="3.40.50.720">
    <property type="entry name" value="NAD(P)-binding Rossmann-like Domain"/>
    <property type="match status" value="1"/>
</dbReference>
<dbReference type="SUPFAM" id="SSF51713">
    <property type="entry name" value="tRNA-guanine transglycosylase"/>
    <property type="match status" value="1"/>
</dbReference>
<keyword evidence="9" id="KW-1185">Reference proteome</keyword>
<feature type="binding site" evidence="6">
    <location>
        <position position="679"/>
    </location>
    <ligand>
        <name>Zn(2+)</name>
        <dbReference type="ChEBI" id="CHEBI:29105"/>
    </ligand>
</feature>
<feature type="binding site" evidence="6">
    <location>
        <position position="649"/>
    </location>
    <ligand>
        <name>Zn(2+)</name>
        <dbReference type="ChEBI" id="CHEBI:29105"/>
    </ligand>
</feature>
<keyword evidence="2 6" id="KW-0808">Transferase</keyword>
<dbReference type="PANTHER" id="PTHR43530">
    <property type="entry name" value="QUEUINE TRNA-RIBOSYLTRANSFERASE CATALYTIC SUBUNIT 1"/>
    <property type="match status" value="1"/>
</dbReference>